<keyword evidence="1" id="KW-0472">Membrane</keyword>
<dbReference type="EMBL" id="UZAE01001824">
    <property type="protein sequence ID" value="VDN99093.1"/>
    <property type="molecule type" value="Genomic_DNA"/>
</dbReference>
<gene>
    <name evidence="2" type="ORF">HNAJ_LOCUS3234</name>
</gene>
<evidence type="ECO:0000313" key="4">
    <source>
        <dbReference type="WBParaSite" id="HNAJ_0000323501-mRNA-1"/>
    </source>
</evidence>
<dbReference type="AlphaFoldDB" id="A0A0R3T847"/>
<keyword evidence="3" id="KW-1185">Reference proteome</keyword>
<sequence>MVIVGVSLVRVGVNGEELKSDSLVPSSTYWVIPSVWYTFLVTSHCIIMIFFYLMSGFELELDELFIFTIFFFISNRKVKECLLHIWLFSVTKIIVVPLSLDYTRFQLLWLIRVLQMNSANLICTVLSIMTAFRACFFAFIERESLIYEPPSYLRS</sequence>
<feature type="transmembrane region" description="Helical" evidence="1">
    <location>
        <begin position="35"/>
        <end position="54"/>
    </location>
</feature>
<name>A0A0R3T847_RODNA</name>
<protein>
    <submittedName>
        <fullName evidence="4">XK-related protein</fullName>
    </submittedName>
</protein>
<evidence type="ECO:0000313" key="2">
    <source>
        <dbReference type="EMBL" id="VDN99093.1"/>
    </source>
</evidence>
<evidence type="ECO:0000313" key="3">
    <source>
        <dbReference type="Proteomes" id="UP000278807"/>
    </source>
</evidence>
<evidence type="ECO:0000256" key="1">
    <source>
        <dbReference type="SAM" id="Phobius"/>
    </source>
</evidence>
<dbReference type="Proteomes" id="UP000278807">
    <property type="component" value="Unassembled WGS sequence"/>
</dbReference>
<proteinExistence type="predicted"/>
<feature type="transmembrane region" description="Helical" evidence="1">
    <location>
        <begin position="119"/>
        <end position="140"/>
    </location>
</feature>
<reference evidence="2 3" key="2">
    <citation type="submission" date="2018-11" db="EMBL/GenBank/DDBJ databases">
        <authorList>
            <consortium name="Pathogen Informatics"/>
        </authorList>
    </citation>
    <scope>NUCLEOTIDE SEQUENCE [LARGE SCALE GENOMIC DNA]</scope>
</reference>
<accession>A0A0R3T847</accession>
<dbReference type="WBParaSite" id="HNAJ_0000323501-mRNA-1">
    <property type="protein sequence ID" value="HNAJ_0000323501-mRNA-1"/>
    <property type="gene ID" value="HNAJ_0000323501"/>
</dbReference>
<feature type="transmembrane region" description="Helical" evidence="1">
    <location>
        <begin position="81"/>
        <end position="99"/>
    </location>
</feature>
<organism evidence="4">
    <name type="scientific">Rodentolepis nana</name>
    <name type="common">Dwarf tapeworm</name>
    <name type="synonym">Hymenolepis nana</name>
    <dbReference type="NCBI Taxonomy" id="102285"/>
    <lineage>
        <taxon>Eukaryota</taxon>
        <taxon>Metazoa</taxon>
        <taxon>Spiralia</taxon>
        <taxon>Lophotrochozoa</taxon>
        <taxon>Platyhelminthes</taxon>
        <taxon>Cestoda</taxon>
        <taxon>Eucestoda</taxon>
        <taxon>Cyclophyllidea</taxon>
        <taxon>Hymenolepididae</taxon>
        <taxon>Rodentolepis</taxon>
    </lineage>
</organism>
<keyword evidence="1" id="KW-1133">Transmembrane helix</keyword>
<reference evidence="4" key="1">
    <citation type="submission" date="2017-02" db="UniProtKB">
        <authorList>
            <consortium name="WormBaseParasite"/>
        </authorList>
    </citation>
    <scope>IDENTIFICATION</scope>
</reference>
<keyword evidence="1" id="KW-0812">Transmembrane</keyword>